<name>A0ABQ9H3W4_9NEOP</name>
<dbReference type="Pfam" id="PF01112">
    <property type="entry name" value="Asparaginase_2"/>
    <property type="match status" value="1"/>
</dbReference>
<keyword evidence="4" id="KW-1185">Reference proteome</keyword>
<reference evidence="3 4" key="1">
    <citation type="submission" date="2023-02" db="EMBL/GenBank/DDBJ databases">
        <title>LHISI_Scaffold_Assembly.</title>
        <authorList>
            <person name="Stuart O.P."/>
            <person name="Cleave R."/>
            <person name="Magrath M.J.L."/>
            <person name="Mikheyev A.S."/>
        </authorList>
    </citation>
    <scope>NUCLEOTIDE SEQUENCE [LARGE SCALE GENOMIC DNA]</scope>
    <source>
        <strain evidence="3">Daus_M_001</strain>
        <tissue evidence="3">Leg muscle</tissue>
    </source>
</reference>
<dbReference type="InterPro" id="IPR029055">
    <property type="entry name" value="Ntn_hydrolases_N"/>
</dbReference>
<proteinExistence type="inferred from homology"/>
<dbReference type="Proteomes" id="UP001159363">
    <property type="component" value="Chromosome 6"/>
</dbReference>
<comment type="caution">
    <text evidence="3">The sequence shown here is derived from an EMBL/GenBank/DDBJ whole genome shotgun (WGS) entry which is preliminary data.</text>
</comment>
<comment type="similarity">
    <text evidence="1">Belongs to the Ntn-hydrolase family.</text>
</comment>
<feature type="transmembrane region" description="Helical" evidence="2">
    <location>
        <begin position="12"/>
        <end position="32"/>
    </location>
</feature>
<dbReference type="SUPFAM" id="SSF56235">
    <property type="entry name" value="N-terminal nucleophile aminohydrolases (Ntn hydrolases)"/>
    <property type="match status" value="1"/>
</dbReference>
<evidence type="ECO:0000256" key="1">
    <source>
        <dbReference type="ARBA" id="ARBA00010872"/>
    </source>
</evidence>
<sequence>MKLAEFTKTVGYWKFEIFFILDFGTISYLFAFQNVTPDPTKQCGPYAPNATEVALKKLNSPNIITPRVDAWNHDTIGMVAIDMEGKIAAGTSTNGASHKIPG</sequence>
<protein>
    <submittedName>
        <fullName evidence="3">Uncharacterized protein</fullName>
    </submittedName>
</protein>
<gene>
    <name evidence="3" type="ORF">PR048_019593</name>
</gene>
<accession>A0ABQ9H3W4</accession>
<keyword evidence="2" id="KW-0472">Membrane</keyword>
<organism evidence="3 4">
    <name type="scientific">Dryococelus australis</name>
    <dbReference type="NCBI Taxonomy" id="614101"/>
    <lineage>
        <taxon>Eukaryota</taxon>
        <taxon>Metazoa</taxon>
        <taxon>Ecdysozoa</taxon>
        <taxon>Arthropoda</taxon>
        <taxon>Hexapoda</taxon>
        <taxon>Insecta</taxon>
        <taxon>Pterygota</taxon>
        <taxon>Neoptera</taxon>
        <taxon>Polyneoptera</taxon>
        <taxon>Phasmatodea</taxon>
        <taxon>Verophasmatodea</taxon>
        <taxon>Anareolatae</taxon>
        <taxon>Phasmatidae</taxon>
        <taxon>Eurycanthinae</taxon>
        <taxon>Dryococelus</taxon>
    </lineage>
</organism>
<evidence type="ECO:0000313" key="3">
    <source>
        <dbReference type="EMBL" id="KAJ8878987.1"/>
    </source>
</evidence>
<evidence type="ECO:0000313" key="4">
    <source>
        <dbReference type="Proteomes" id="UP001159363"/>
    </source>
</evidence>
<dbReference type="Gene3D" id="3.60.20.30">
    <property type="entry name" value="(Glycosyl)asparaginase"/>
    <property type="match status" value="1"/>
</dbReference>
<dbReference type="InterPro" id="IPR000246">
    <property type="entry name" value="Peptidase_T2"/>
</dbReference>
<keyword evidence="2" id="KW-1133">Transmembrane helix</keyword>
<dbReference type="EMBL" id="JARBHB010000007">
    <property type="protein sequence ID" value="KAJ8878987.1"/>
    <property type="molecule type" value="Genomic_DNA"/>
</dbReference>
<keyword evidence="2" id="KW-0812">Transmembrane</keyword>
<evidence type="ECO:0000256" key="2">
    <source>
        <dbReference type="SAM" id="Phobius"/>
    </source>
</evidence>